<comment type="similarity">
    <text evidence="2 5">Belongs to the RxLR effector family.</text>
</comment>
<evidence type="ECO:0000256" key="1">
    <source>
        <dbReference type="ARBA" id="ARBA00004613"/>
    </source>
</evidence>
<evidence type="ECO:0000313" key="8">
    <source>
        <dbReference type="Proteomes" id="UP000709295"/>
    </source>
</evidence>
<organism evidence="7 8">
    <name type="scientific">Phytophthora aleatoria</name>
    <dbReference type="NCBI Taxonomy" id="2496075"/>
    <lineage>
        <taxon>Eukaryota</taxon>
        <taxon>Sar</taxon>
        <taxon>Stramenopiles</taxon>
        <taxon>Oomycota</taxon>
        <taxon>Peronosporomycetes</taxon>
        <taxon>Peronosporales</taxon>
        <taxon>Peronosporaceae</taxon>
        <taxon>Phytophthora</taxon>
    </lineage>
</organism>
<comment type="caution">
    <text evidence="7">The sequence shown here is derived from an EMBL/GenBank/DDBJ whole genome shotgun (WGS) entry which is preliminary data.</text>
</comment>
<comment type="domain">
    <text evidence="5">The RxLR-dEER motif acts to carry the protein into the host cell cytoplasm through binding to cell surface phosphatidylinositol-3-phosphate.</text>
</comment>
<sequence length="116" mass="12956">MAQSGAMNKDSDKHFAMDRLGASSSLRSVGAGDQNRFLRSHKTDEDDSGANNVEKEERGGTLQAPADLIARWLNKGKAPNMVKQKLRITDFTPEYSAMKKLYNDYVTAYQKKRTAL</sequence>
<dbReference type="EMBL" id="JAENGY010000530">
    <property type="protein sequence ID" value="KAG6960988.1"/>
    <property type="molecule type" value="Genomic_DNA"/>
</dbReference>
<reference evidence="7" key="1">
    <citation type="submission" date="2021-01" db="EMBL/GenBank/DDBJ databases">
        <title>Phytophthora aleatoria, a newly-described species from Pinus radiata is distinct from Phytophthora cactorum isolates based on comparative genomics.</title>
        <authorList>
            <person name="Mcdougal R."/>
            <person name="Panda P."/>
            <person name="Williams N."/>
            <person name="Studholme D.J."/>
        </authorList>
    </citation>
    <scope>NUCLEOTIDE SEQUENCE</scope>
    <source>
        <strain evidence="7">NZFS 4037</strain>
    </source>
</reference>
<feature type="region of interest" description="Disordered" evidence="6">
    <location>
        <begin position="1"/>
        <end position="61"/>
    </location>
</feature>
<accession>A0A8J5ITU1</accession>
<evidence type="ECO:0000256" key="6">
    <source>
        <dbReference type="SAM" id="MobiDB-lite"/>
    </source>
</evidence>
<dbReference type="InterPro" id="IPR031825">
    <property type="entry name" value="RXLR"/>
</dbReference>
<protein>
    <recommendedName>
        <fullName evidence="5">RxLR effector protein</fullName>
    </recommendedName>
</protein>
<keyword evidence="4" id="KW-0732">Signal</keyword>
<keyword evidence="8" id="KW-1185">Reference proteome</keyword>
<dbReference type="Pfam" id="PF16810">
    <property type="entry name" value="RXLR"/>
    <property type="match status" value="1"/>
</dbReference>
<keyword evidence="3 5" id="KW-0964">Secreted</keyword>
<evidence type="ECO:0000256" key="4">
    <source>
        <dbReference type="ARBA" id="ARBA00022729"/>
    </source>
</evidence>
<name>A0A8J5ITU1_9STRA</name>
<dbReference type="AlphaFoldDB" id="A0A8J5ITU1"/>
<evidence type="ECO:0000313" key="7">
    <source>
        <dbReference type="EMBL" id="KAG6960988.1"/>
    </source>
</evidence>
<evidence type="ECO:0000256" key="5">
    <source>
        <dbReference type="RuleBase" id="RU367124"/>
    </source>
</evidence>
<evidence type="ECO:0000256" key="3">
    <source>
        <dbReference type="ARBA" id="ARBA00022525"/>
    </source>
</evidence>
<evidence type="ECO:0000256" key="2">
    <source>
        <dbReference type="ARBA" id="ARBA00010400"/>
    </source>
</evidence>
<comment type="function">
    <text evidence="5">Effector that suppresses plant defense responses during pathogen infection.</text>
</comment>
<gene>
    <name evidence="7" type="ORF">JG688_00009328</name>
</gene>
<comment type="subcellular location">
    <subcellularLocation>
        <location evidence="1 5">Secreted</location>
    </subcellularLocation>
</comment>
<dbReference type="Proteomes" id="UP000709295">
    <property type="component" value="Unassembled WGS sequence"/>
</dbReference>
<proteinExistence type="inferred from homology"/>